<comment type="caution">
    <text evidence="1">The sequence shown here is derived from an EMBL/GenBank/DDBJ whole genome shotgun (WGS) entry which is preliminary data.</text>
</comment>
<sequence length="995" mass="114024">MKNTMKIVIDISDYACVETLKELPIIDEISKQVAVILEKQNQRARESFVIKACKNSVSLLLSKKKDVRPKFLSIYLPINSIESTDDSTISTVSSDKNVLDNIMAEDGDIIDNHTNAVSIVSNSKISFSIENDVVIAEATFDYLADYFKYSLSANSKPMNIEDILTDICRYAFAERKCSLNIRTVKQEVSRQISHILKSARERAHGNSIIGILRTKSTYRFTFNAIDSLNQCQESIGYTQYRNNQCSSPILFIKEHNNAIAIFQFYPSSKTIEITINEVFVNNALYSFNLTRTLDISEISSLITECVCISNVHLDMAFVEEMIKTKILFERSKPNSHYFLSVVVGTKQDLLLHQVTENNDTNSSHSSYEEEIEAKIGRVYTTRGIKRSYVEDPISIEPRKNMHRHNKIIKDQRDLLYIKDAYHITDSAFNAIIKYAQSDRSLCSLKEIERLRKDVNSRLPIQFAATCAFVKFEYAVRTAIFVARYYEPMLDNYDKLTIRINMDGTLIGNKHIVAISINCIEGGHQSQTSKNLVPLGLFEIEKENTDMLRKTLPKEFIDDIKTGKCITVEKRNVPIQIKLGGDLMNAVYVFGLAGFSSNHPCVFCTQHKDDLHITEETAYDKTVVEGKGKTKKTTVTRIGATSYHDLNKRARSLAEQKLCILEKNNALGYKHEPLFGDLFEYTDYCVDTLHMKLRIFDIILKDMLSHASRTGKYGSEHLAIIENKIKILNQHCQKTVGKRFFFQVDVDDKNKTITSHGKLSGHLQDFFFVDTFPYDDVLDDELAQSARVVVNKFKELLQEVKANSKTHNDRLKFLSIQFVNVFRASGLRTTVTPYIHIIGNHLFEFNQLNDLGDFNMQGVEKSNDLLSRLYFSSTNPAKYPLLTMLQKLYRMLEMNFENQNHRDAMAEFARTGVYDLVDDAALERRSSYKHKDGKFFNINDEQEEESSNKDKDQYVASLDETNESEDQNNIDLNESMIQTIEKRLNITSPSMNRKQL</sequence>
<dbReference type="AlphaFoldDB" id="A0A816YJL1"/>
<evidence type="ECO:0000313" key="1">
    <source>
        <dbReference type="EMBL" id="CAF2158349.1"/>
    </source>
</evidence>
<dbReference type="Proteomes" id="UP000663887">
    <property type="component" value="Unassembled WGS sequence"/>
</dbReference>
<proteinExistence type="predicted"/>
<accession>A0A816YJL1</accession>
<dbReference type="PANTHER" id="PTHR31424:SF5">
    <property type="entry name" value="APPLE DOMAIN-CONTAINING PROTEIN"/>
    <property type="match status" value="1"/>
</dbReference>
<evidence type="ECO:0000313" key="2">
    <source>
        <dbReference type="Proteomes" id="UP000663887"/>
    </source>
</evidence>
<name>A0A816YJL1_9BILA</name>
<dbReference type="PANTHER" id="PTHR31424">
    <property type="entry name" value="PROTEIN CBG23806"/>
    <property type="match status" value="1"/>
</dbReference>
<gene>
    <name evidence="1" type="ORF">XDN619_LOCUS30056</name>
</gene>
<reference evidence="1" key="1">
    <citation type="submission" date="2021-02" db="EMBL/GenBank/DDBJ databases">
        <authorList>
            <person name="Nowell W R."/>
        </authorList>
    </citation>
    <scope>NUCLEOTIDE SEQUENCE</scope>
</reference>
<dbReference type="EMBL" id="CAJNRG010014913">
    <property type="protein sequence ID" value="CAF2158349.1"/>
    <property type="molecule type" value="Genomic_DNA"/>
</dbReference>
<protein>
    <submittedName>
        <fullName evidence="1">Uncharacterized protein</fullName>
    </submittedName>
</protein>
<organism evidence="1 2">
    <name type="scientific">Rotaria magnacalcarata</name>
    <dbReference type="NCBI Taxonomy" id="392030"/>
    <lineage>
        <taxon>Eukaryota</taxon>
        <taxon>Metazoa</taxon>
        <taxon>Spiralia</taxon>
        <taxon>Gnathifera</taxon>
        <taxon>Rotifera</taxon>
        <taxon>Eurotatoria</taxon>
        <taxon>Bdelloidea</taxon>
        <taxon>Philodinida</taxon>
        <taxon>Philodinidae</taxon>
        <taxon>Rotaria</taxon>
    </lineage>
</organism>